<evidence type="ECO:0000256" key="1">
    <source>
        <dbReference type="ARBA" id="ARBA00001946"/>
    </source>
</evidence>
<dbReference type="PANTHER" id="PTHR31739">
    <property type="entry name" value="ENT-COPALYL DIPHOSPHATE SYNTHASE, CHLOROPLASTIC"/>
    <property type="match status" value="1"/>
</dbReference>
<dbReference type="InterPro" id="IPR050148">
    <property type="entry name" value="Terpene_synthase-like"/>
</dbReference>
<dbReference type="EMBL" id="CM035414">
    <property type="protein sequence ID" value="KAH7428772.1"/>
    <property type="molecule type" value="Genomic_DNA"/>
</dbReference>
<comment type="caution">
    <text evidence="6">The sequence shown here is derived from an EMBL/GenBank/DDBJ whole genome shotgun (WGS) entry which is preliminary data.</text>
</comment>
<dbReference type="GO" id="GO:0010333">
    <property type="term" value="F:terpene synthase activity"/>
    <property type="evidence" value="ECO:0007669"/>
    <property type="project" value="InterPro"/>
</dbReference>
<evidence type="ECO:0000259" key="4">
    <source>
        <dbReference type="Pfam" id="PF01397"/>
    </source>
</evidence>
<dbReference type="SUPFAM" id="SSF48239">
    <property type="entry name" value="Terpenoid cyclases/Protein prenyltransferases"/>
    <property type="match status" value="2"/>
</dbReference>
<name>A0A8T2U0J8_CERRI</name>
<evidence type="ECO:0000256" key="3">
    <source>
        <dbReference type="ARBA" id="ARBA00022842"/>
    </source>
</evidence>
<dbReference type="OrthoDB" id="2343925at2759"/>
<dbReference type="GO" id="GO:0016102">
    <property type="term" value="P:diterpenoid biosynthetic process"/>
    <property type="evidence" value="ECO:0007669"/>
    <property type="project" value="TreeGrafter"/>
</dbReference>
<keyword evidence="2" id="KW-0479">Metal-binding</keyword>
<organism evidence="6 7">
    <name type="scientific">Ceratopteris richardii</name>
    <name type="common">Triangle waterfern</name>
    <dbReference type="NCBI Taxonomy" id="49495"/>
    <lineage>
        <taxon>Eukaryota</taxon>
        <taxon>Viridiplantae</taxon>
        <taxon>Streptophyta</taxon>
        <taxon>Embryophyta</taxon>
        <taxon>Tracheophyta</taxon>
        <taxon>Polypodiopsida</taxon>
        <taxon>Polypodiidae</taxon>
        <taxon>Polypodiales</taxon>
        <taxon>Pteridineae</taxon>
        <taxon>Pteridaceae</taxon>
        <taxon>Parkerioideae</taxon>
        <taxon>Ceratopteris</taxon>
    </lineage>
</organism>
<protein>
    <submittedName>
        <fullName evidence="6">Uncharacterized protein</fullName>
    </submittedName>
</protein>
<sequence>MALQGTCLPSLDSPHLRGYAPAQSQHCAQQLQILLVDLQAQNDDQRKPQQRRWKSKANFVLQALTSNHSAAAAVSIPLINKRSSDTLHVEHFQWKEPVSDFSLMVEQWTPEKRIRELVQKIRCMFKTMTLGEISISAYDTAWVAMVPSLNCPDYPQFPNCLDWIINNQLPDGSWGDRELFLAYDRMCSSLACLVALQSWSVGHSNIEKGLAFVHENIFRLHHEVDDYMPIGFEVVFPTLLDDARSLGLDLPYDSPAVEKFRQAREKKLKRIPMELLHSRPTTLLHSLEGLHRIVDWERLLRLQSENGSFLFSPASTACALKYTGNQKCLDYLNLVLGKFKDAVPNVYPVDLFERMWVVDRLERLGISHYFENEIKECLEYVFRYWNNKGICWASSSDVSDVDDTATAFRLLRLQGYPVSSDVFNHFKKGSEFFCFEGQTSQAVTGMYNLYRASQIMFPGESVLEEAKSFSRSFLLKRKSENRIQDKWILSKGLKDEVNYALNNNWYESLPKIETRNYIDQYGVEDVWIGKSLYRMFLVNNDAFRNLAIENYNFCQSCHKREFSQLLRWYGIQRFQSLNFVPASAINTFFLISATLFEPKYSDARTVSTMCSILATTLKGLFHSVIPLEDLKQLASAARRWDPRILESSSKDIKHVFSILYSTVDTISQRAIKAQGRDISSYLRNEWRKFIESLLIEAEWSFNKYCPKLEEYFINAKITTGLRPVMLATIFFMGEKINENHFQHSSFEQALDLIALLGRVKSDVHGFYNNSSRNQNRLSCVSLYHGENPKRNAVEVFGHFESMMDETMKEIVKEILQTSNLPKQWTALVLRMTKTINFFFNKLNGSLPSFSHMSPYADLALFSTIGYQENIQDCTTQKYLFPDSLFMKKV</sequence>
<accession>A0A8T2U0J8</accession>
<dbReference type="Gene3D" id="1.50.10.160">
    <property type="match status" value="1"/>
</dbReference>
<dbReference type="Gene3D" id="1.10.600.10">
    <property type="entry name" value="Farnesyl Diphosphate Synthase"/>
    <property type="match status" value="1"/>
</dbReference>
<dbReference type="InterPro" id="IPR001906">
    <property type="entry name" value="Terpene_synth_N"/>
</dbReference>
<dbReference type="AlphaFoldDB" id="A0A8T2U0J8"/>
<evidence type="ECO:0000256" key="2">
    <source>
        <dbReference type="ARBA" id="ARBA00022723"/>
    </source>
</evidence>
<feature type="domain" description="Terpene synthase metal-binding" evidence="5">
    <location>
        <begin position="577"/>
        <end position="809"/>
    </location>
</feature>
<proteinExistence type="predicted"/>
<dbReference type="SFLD" id="SFLDG01605">
    <property type="entry name" value="Terpene_Cyclase_Like_1_N-term"/>
    <property type="match status" value="1"/>
</dbReference>
<dbReference type="InterPro" id="IPR008949">
    <property type="entry name" value="Isoprenoid_synthase_dom_sf"/>
</dbReference>
<dbReference type="InterPro" id="IPR036965">
    <property type="entry name" value="Terpene_synth_N_sf"/>
</dbReference>
<keyword evidence="7" id="KW-1185">Reference proteome</keyword>
<dbReference type="GO" id="GO:0000287">
    <property type="term" value="F:magnesium ion binding"/>
    <property type="evidence" value="ECO:0007669"/>
    <property type="project" value="InterPro"/>
</dbReference>
<dbReference type="Pfam" id="PF03936">
    <property type="entry name" value="Terpene_synth_C"/>
    <property type="match status" value="1"/>
</dbReference>
<evidence type="ECO:0000259" key="5">
    <source>
        <dbReference type="Pfam" id="PF03936"/>
    </source>
</evidence>
<dbReference type="OMA" id="DEYMTNG"/>
<dbReference type="Gene3D" id="1.50.10.130">
    <property type="entry name" value="Terpene synthase, N-terminal domain"/>
    <property type="match status" value="1"/>
</dbReference>
<feature type="domain" description="Terpene synthase N-terminal" evidence="4">
    <location>
        <begin position="295"/>
        <end position="501"/>
    </location>
</feature>
<dbReference type="SUPFAM" id="SSF48576">
    <property type="entry name" value="Terpenoid synthases"/>
    <property type="match status" value="1"/>
</dbReference>
<evidence type="ECO:0000313" key="6">
    <source>
        <dbReference type="EMBL" id="KAH7428772.1"/>
    </source>
</evidence>
<dbReference type="FunFam" id="1.50.10.130:FF:000002">
    <property type="entry name" value="Ent-copalyl diphosphate synthase, chloroplastic"/>
    <property type="match status" value="1"/>
</dbReference>
<dbReference type="Pfam" id="PF01397">
    <property type="entry name" value="Terpene_synth"/>
    <property type="match status" value="1"/>
</dbReference>
<dbReference type="InterPro" id="IPR005630">
    <property type="entry name" value="Terpene_synthase_metal-bd"/>
</dbReference>
<evidence type="ECO:0000313" key="7">
    <source>
        <dbReference type="Proteomes" id="UP000825935"/>
    </source>
</evidence>
<dbReference type="SFLD" id="SFLDG01014">
    <property type="entry name" value="Terpene_Cyclase_Like_1_N-term"/>
    <property type="match status" value="1"/>
</dbReference>
<dbReference type="Proteomes" id="UP000825935">
    <property type="component" value="Chromosome 9"/>
</dbReference>
<dbReference type="InterPro" id="IPR008930">
    <property type="entry name" value="Terpenoid_cyclase/PrenylTrfase"/>
</dbReference>
<keyword evidence="3" id="KW-0460">Magnesium</keyword>
<reference evidence="6" key="1">
    <citation type="submission" date="2021-08" db="EMBL/GenBank/DDBJ databases">
        <title>WGS assembly of Ceratopteris richardii.</title>
        <authorList>
            <person name="Marchant D.B."/>
            <person name="Chen G."/>
            <person name="Jenkins J."/>
            <person name="Shu S."/>
            <person name="Leebens-Mack J."/>
            <person name="Grimwood J."/>
            <person name="Schmutz J."/>
            <person name="Soltis P."/>
            <person name="Soltis D."/>
            <person name="Chen Z.-H."/>
        </authorList>
    </citation>
    <scope>NUCLEOTIDE SEQUENCE</scope>
    <source>
        <strain evidence="6">Whitten #5841</strain>
        <tissue evidence="6">Leaf</tissue>
    </source>
</reference>
<comment type="cofactor">
    <cofactor evidence="1">
        <name>Mg(2+)</name>
        <dbReference type="ChEBI" id="CHEBI:18420"/>
    </cofactor>
</comment>
<gene>
    <name evidence="6" type="ORF">KP509_09G016800</name>
</gene>
<dbReference type="PANTHER" id="PTHR31739:SF4">
    <property type="entry name" value="ENT-COPALYL DIPHOSPHATE SYNTHASE, CHLOROPLASTIC"/>
    <property type="match status" value="1"/>
</dbReference>